<feature type="chain" id="PRO_5025373244" evidence="1">
    <location>
        <begin position="24"/>
        <end position="138"/>
    </location>
</feature>
<proteinExistence type="predicted"/>
<comment type="caution">
    <text evidence="2">The sequence shown here is derived from an EMBL/GenBank/DDBJ whole genome shotgun (WGS) entry which is preliminary data.</text>
</comment>
<organism evidence="2 3">
    <name type="scientific">Perca fluviatilis</name>
    <name type="common">European perch</name>
    <dbReference type="NCBI Taxonomy" id="8168"/>
    <lineage>
        <taxon>Eukaryota</taxon>
        <taxon>Metazoa</taxon>
        <taxon>Chordata</taxon>
        <taxon>Craniata</taxon>
        <taxon>Vertebrata</taxon>
        <taxon>Euteleostomi</taxon>
        <taxon>Actinopterygii</taxon>
        <taxon>Neopterygii</taxon>
        <taxon>Teleostei</taxon>
        <taxon>Neoteleostei</taxon>
        <taxon>Acanthomorphata</taxon>
        <taxon>Eupercaria</taxon>
        <taxon>Perciformes</taxon>
        <taxon>Percoidei</taxon>
        <taxon>Percidae</taxon>
        <taxon>Percinae</taxon>
        <taxon>Perca</taxon>
    </lineage>
</organism>
<keyword evidence="1" id="KW-0732">Signal</keyword>
<accession>A0A6A5EHK8</accession>
<dbReference type="Proteomes" id="UP000465112">
    <property type="component" value="Chromosome 16"/>
</dbReference>
<keyword evidence="3" id="KW-1185">Reference proteome</keyword>
<dbReference type="EMBL" id="VHII01000016">
    <property type="protein sequence ID" value="KAF1378368.1"/>
    <property type="molecule type" value="Genomic_DNA"/>
</dbReference>
<evidence type="ECO:0000313" key="3">
    <source>
        <dbReference type="Proteomes" id="UP000465112"/>
    </source>
</evidence>
<feature type="signal peptide" evidence="1">
    <location>
        <begin position="1"/>
        <end position="23"/>
    </location>
</feature>
<protein>
    <submittedName>
        <fullName evidence="2">Uncharacterized protein</fullName>
    </submittedName>
</protein>
<gene>
    <name evidence="2" type="ORF">PFLUV_G00189810</name>
</gene>
<dbReference type="AlphaFoldDB" id="A0A6A5EHK8"/>
<reference evidence="2 3" key="1">
    <citation type="submission" date="2019-06" db="EMBL/GenBank/DDBJ databases">
        <title>A chromosome-scale genome assembly of the European perch, Perca fluviatilis.</title>
        <authorList>
            <person name="Roques C."/>
            <person name="Zahm M."/>
            <person name="Cabau C."/>
            <person name="Klopp C."/>
            <person name="Bouchez O."/>
            <person name="Donnadieu C."/>
            <person name="Kuhl H."/>
            <person name="Gislard M."/>
            <person name="Guendouz S."/>
            <person name="Journot L."/>
            <person name="Haffray P."/>
            <person name="Bestin A."/>
            <person name="Morvezen R."/>
            <person name="Feron R."/>
            <person name="Wen M."/>
            <person name="Jouanno E."/>
            <person name="Herpin A."/>
            <person name="Schartl M."/>
            <person name="Postlethwait J."/>
            <person name="Schaerlinger B."/>
            <person name="Chardard D."/>
            <person name="Lecocq T."/>
            <person name="Poncet C."/>
            <person name="Jaffrelo L."/>
            <person name="Lampietro C."/>
            <person name="Guiguen Y."/>
        </authorList>
    </citation>
    <scope>NUCLEOTIDE SEQUENCE [LARGE SCALE GENOMIC DNA]</scope>
    <source>
        <tissue evidence="2">Blood</tissue>
    </source>
</reference>
<name>A0A6A5EHK8_PERFL</name>
<evidence type="ECO:0000313" key="2">
    <source>
        <dbReference type="EMBL" id="KAF1378368.1"/>
    </source>
</evidence>
<sequence>MKVTMFLMVSAVALLVGPAVVSPAPHLNENGKSIIDLVDKYNESLSREYFVDEVVKGDCGALFFCKVHHILHHHQLYGNMTEGKHLVRNLKQYIDSIPKMGNCKELLKDVTVTGIKKPIPNLLENLTECIKQRNLKSI</sequence>
<evidence type="ECO:0000256" key="1">
    <source>
        <dbReference type="SAM" id="SignalP"/>
    </source>
</evidence>